<dbReference type="Proteomes" id="UP000295727">
    <property type="component" value="Chromosome 2"/>
</dbReference>
<evidence type="ECO:0000313" key="2">
    <source>
        <dbReference type="Proteomes" id="UP000295727"/>
    </source>
</evidence>
<name>A0A4P7CV60_9BURK</name>
<dbReference type="EMBL" id="CP038149">
    <property type="protein sequence ID" value="QBR00036.1"/>
    <property type="molecule type" value="Genomic_DNA"/>
</dbReference>
<accession>A0A4P7CV60</accession>
<organism evidence="1 2">
    <name type="scientific">Paraburkholderia pallida</name>
    <dbReference type="NCBI Taxonomy" id="2547399"/>
    <lineage>
        <taxon>Bacteria</taxon>
        <taxon>Pseudomonadati</taxon>
        <taxon>Pseudomonadota</taxon>
        <taxon>Betaproteobacteria</taxon>
        <taxon>Burkholderiales</taxon>
        <taxon>Burkholderiaceae</taxon>
        <taxon>Paraburkholderia</taxon>
    </lineage>
</organism>
<evidence type="ECO:0000313" key="1">
    <source>
        <dbReference type="EMBL" id="QBR00036.1"/>
    </source>
</evidence>
<sequence length="122" mass="13483">MQPATGIPTVFGTLSTETKPLLAARSHHAWPHCSRSAIEQRLPRSNAMSLDRPKDTDASFGQQLYCVSGIFERQCPGFDQGFSAIGVTRYAFAACKKIRFRPVPKMQFAHGVCLNALQSRVN</sequence>
<dbReference type="AlphaFoldDB" id="A0A4P7CV60"/>
<gene>
    <name evidence="1" type="ORF">E1956_23320</name>
</gene>
<proteinExistence type="predicted"/>
<keyword evidence="2" id="KW-1185">Reference proteome</keyword>
<protein>
    <submittedName>
        <fullName evidence="1">Uncharacterized protein</fullName>
    </submittedName>
</protein>
<reference evidence="1 2" key="1">
    <citation type="submission" date="2019-03" db="EMBL/GenBank/DDBJ databases">
        <title>Paraburkholderia sp. 7MH5, isolated from subtropical forest soil.</title>
        <authorList>
            <person name="Gao Z.-H."/>
            <person name="Qiu L.-H."/>
        </authorList>
    </citation>
    <scope>NUCLEOTIDE SEQUENCE [LARGE SCALE GENOMIC DNA]</scope>
    <source>
        <strain evidence="1 2">7MH5</strain>
    </source>
</reference>
<dbReference type="RefSeq" id="WP_134753323.1">
    <property type="nucleotide sequence ID" value="NZ_CP038149.1"/>
</dbReference>
<dbReference type="KEGG" id="ppai:E1956_23320"/>